<evidence type="ECO:0000259" key="1">
    <source>
        <dbReference type="Pfam" id="PF03413"/>
    </source>
</evidence>
<sequence>MKKKLAIAIGTLTGAAVIGLGVYQTDAIKADPKLASDEIRDMISDQYEGSITEFELEKEFNKVVYEVEVEGNGKEYDLKIDGDTGEVLKENTKETKTNDVPTKEQDVKTSNKDVIGIEKAEEVALKEFAGTITDLELDEDDGRLVYEIEIENGKKEADFEIDALTGEILEMEIDLEEDDD</sequence>
<organism evidence="2 3">
    <name type="scientific">Virgibacillus profundi</name>
    <dbReference type="NCBI Taxonomy" id="2024555"/>
    <lineage>
        <taxon>Bacteria</taxon>
        <taxon>Bacillati</taxon>
        <taxon>Bacillota</taxon>
        <taxon>Bacilli</taxon>
        <taxon>Bacillales</taxon>
        <taxon>Bacillaceae</taxon>
        <taxon>Virgibacillus</taxon>
    </lineage>
</organism>
<dbReference type="Pfam" id="PF03413">
    <property type="entry name" value="PepSY"/>
    <property type="match status" value="2"/>
</dbReference>
<dbReference type="RefSeq" id="WP_095654655.1">
    <property type="nucleotide sequence ID" value="NZ_NPOA01000003.1"/>
</dbReference>
<evidence type="ECO:0000313" key="3">
    <source>
        <dbReference type="Proteomes" id="UP000218887"/>
    </source>
</evidence>
<dbReference type="OrthoDB" id="5361545at2"/>
<reference evidence="2 3" key="1">
    <citation type="submission" date="2017-08" db="EMBL/GenBank/DDBJ databases">
        <title>Virgibacillus indicus sp. nov. and Virgibacillus profoundi sp. nov, two moderately halophilic bacteria isolated from marine sediment by using the Microfluidic Streak Plate.</title>
        <authorList>
            <person name="Xu B."/>
            <person name="Hu B."/>
            <person name="Wang J."/>
            <person name="Zhu Y."/>
            <person name="Huang L."/>
            <person name="Du W."/>
            <person name="Huang Y."/>
        </authorList>
    </citation>
    <scope>NUCLEOTIDE SEQUENCE [LARGE SCALE GENOMIC DNA]</scope>
    <source>
        <strain evidence="2 3">IO3-P3-H5</strain>
    </source>
</reference>
<proteinExistence type="predicted"/>
<protein>
    <recommendedName>
        <fullName evidence="1">PepSY domain-containing protein</fullName>
    </recommendedName>
</protein>
<comment type="caution">
    <text evidence="2">The sequence shown here is derived from an EMBL/GenBank/DDBJ whole genome shotgun (WGS) entry which is preliminary data.</text>
</comment>
<dbReference type="InterPro" id="IPR025711">
    <property type="entry name" value="PepSY"/>
</dbReference>
<gene>
    <name evidence="2" type="ORF">CIL05_06195</name>
</gene>
<dbReference type="Gene3D" id="3.10.450.40">
    <property type="match status" value="2"/>
</dbReference>
<dbReference type="Proteomes" id="UP000218887">
    <property type="component" value="Unassembled WGS sequence"/>
</dbReference>
<accession>A0A2A2IFZ7</accession>
<feature type="domain" description="PepSY" evidence="1">
    <location>
        <begin position="33"/>
        <end position="90"/>
    </location>
</feature>
<name>A0A2A2IFZ7_9BACI</name>
<feature type="domain" description="PepSY" evidence="1">
    <location>
        <begin position="115"/>
        <end position="172"/>
    </location>
</feature>
<keyword evidence="3" id="KW-1185">Reference proteome</keyword>
<dbReference type="EMBL" id="NPOA01000003">
    <property type="protein sequence ID" value="PAV30689.1"/>
    <property type="molecule type" value="Genomic_DNA"/>
</dbReference>
<evidence type="ECO:0000313" key="2">
    <source>
        <dbReference type="EMBL" id="PAV30689.1"/>
    </source>
</evidence>
<dbReference type="AlphaFoldDB" id="A0A2A2IFZ7"/>